<dbReference type="CDD" id="cd00643">
    <property type="entry name" value="HMG-CoA_reductase_classI"/>
    <property type="match status" value="1"/>
</dbReference>
<comment type="similarity">
    <text evidence="2 5">Belongs to the HMG-CoA reductase family.</text>
</comment>
<dbReference type="SUPFAM" id="SSF55035">
    <property type="entry name" value="NAD-binding domain of HMG-CoA reductase"/>
    <property type="match status" value="1"/>
</dbReference>
<dbReference type="GO" id="GO:0005778">
    <property type="term" value="C:peroxisomal membrane"/>
    <property type="evidence" value="ECO:0007669"/>
    <property type="project" value="TreeGrafter"/>
</dbReference>
<dbReference type="FunFam" id="3.30.70.420:FF:000001">
    <property type="entry name" value="3-hydroxy-3-methylglutaryl coenzyme A reductase"/>
    <property type="match status" value="1"/>
</dbReference>
<dbReference type="GO" id="GO:0004420">
    <property type="term" value="F:hydroxymethylglutaryl-CoA reductase (NADPH) activity"/>
    <property type="evidence" value="ECO:0007669"/>
    <property type="project" value="UniProtKB-EC"/>
</dbReference>
<comment type="pathway">
    <text evidence="1 5">Metabolic intermediate biosynthesis; (R)-mevalonate biosynthesis; (R)-mevalonate from acetyl-CoA: step 3/3.</text>
</comment>
<dbReference type="InterPro" id="IPR023074">
    <property type="entry name" value="HMG_CoA_Rdtase_cat_sf"/>
</dbReference>
<dbReference type="PRINTS" id="PR00071">
    <property type="entry name" value="HMGCOARDTASE"/>
</dbReference>
<evidence type="ECO:0000256" key="1">
    <source>
        <dbReference type="ARBA" id="ARBA00005084"/>
    </source>
</evidence>
<proteinExistence type="evidence at transcript level"/>
<dbReference type="Gene3D" id="3.30.70.420">
    <property type="entry name" value="Hydroxymethylglutaryl-CoA reductase, class I/II, NAD/NADP-binding domain"/>
    <property type="match status" value="1"/>
</dbReference>
<dbReference type="InterPro" id="IPR009023">
    <property type="entry name" value="HMG_CoA_Rdtase_NAD(P)-bd_sf"/>
</dbReference>
<dbReference type="InterPro" id="IPR023282">
    <property type="entry name" value="HMG_CoA_Rdtase_N"/>
</dbReference>
<protein>
    <recommendedName>
        <fullName evidence="5">3-hydroxy-3-methylglutaryl coenzyme A reductase</fullName>
        <shortName evidence="5">HMG-CoA reductase</shortName>
        <ecNumber evidence="5">1.1.1.34</ecNumber>
    </recommendedName>
</protein>
<dbReference type="GO" id="GO:0008299">
    <property type="term" value="P:isoprenoid biosynthetic process"/>
    <property type="evidence" value="ECO:0007669"/>
    <property type="project" value="InterPro"/>
</dbReference>
<dbReference type="GO" id="GO:0005789">
    <property type="term" value="C:endoplasmic reticulum membrane"/>
    <property type="evidence" value="ECO:0007669"/>
    <property type="project" value="UniProtKB-SubCell"/>
</dbReference>
<evidence type="ECO:0000256" key="3">
    <source>
        <dbReference type="ARBA" id="ARBA00022857"/>
    </source>
</evidence>
<dbReference type="PROSITE" id="PS50065">
    <property type="entry name" value="HMG_COA_REDUCTASE_4"/>
    <property type="match status" value="1"/>
</dbReference>
<dbReference type="InterPro" id="IPR009029">
    <property type="entry name" value="HMG_CoA_Rdtase_sub-bd_dom_sf"/>
</dbReference>
<keyword evidence="4 5" id="KW-0560">Oxidoreductase</keyword>
<dbReference type="NCBIfam" id="TIGR00533">
    <property type="entry name" value="HMG_CoA_R_NADP"/>
    <property type="match status" value="1"/>
</dbReference>
<dbReference type="PANTHER" id="PTHR10572:SF24">
    <property type="entry name" value="3-HYDROXY-3-METHYLGLUTARYL-COENZYME A REDUCTASE"/>
    <property type="match status" value="1"/>
</dbReference>
<sequence>MNPSLRMTEEYLGSYNYELSSQITKEALYERLSKIINATLIDDSGEWRLRLLEEIFRVVSPLTTQLQSTTNINQLSNKPTFIIGPSDSFDDLSFRVTECKGSPTRSYASRESSLSNAQSQVDLANLGPLSHQCNEQTDKAALSSLVKKLKTTNIAREDFANMEDKEIVQLMNLGYVKQRELESKLGSDLLRAVSLRRMHISSSSKIPLEDLPFRQFDYSLISGACCENVIGYVPLPTGIAGPLIVNGRRYFIPLATTEGALVASTNRGCRALTESGGAIVRVYKDAMTRAPVVQLESAVRALELKHWLENPTNFEGLKRTFDTTSNYARLQKLDADPIGRLLFIRFEAKTGDAMGMNMVSKGVNMVMTTLKKEFPGMEVLSLSGNYCVDKKACALNWIKGRGKSVVSEAVVPASVVRNVLKTDVDSMCRLAETKLLIGSSIAGTVGGWNAHAANVVAATFLATGQDAAQVVSSSMCLTSMEKTKLGDLYVSCNMRCLEVGTVGGGTILPAQRSCLEVLGCAGADRANPGGNAKRLAEIICATVMAGELSLMAAQCSDDLIKSHLRLNRSTRNLYTADRLSETTSMPLVRQCSSDDPTPGIQLPATNSRLNVSLHSKGNSDRTIRVDTNCSNIL</sequence>
<reference evidence="6" key="1">
    <citation type="journal article" date="2011" name="Genome Res.">
        <title>Deep small RNA sequencing from the nematode Ascaris reveals conservation, functional diversification, and novel developmental profiles.</title>
        <authorList>
            <person name="Wang J."/>
            <person name="Czech B."/>
            <person name="Crunk A."/>
            <person name="Wallace A."/>
            <person name="Mitreva M."/>
            <person name="Hannon G.J."/>
            <person name="Davis R.E."/>
        </authorList>
    </citation>
    <scope>NUCLEOTIDE SEQUENCE</scope>
</reference>
<dbReference type="GO" id="GO:0016126">
    <property type="term" value="P:sterol biosynthetic process"/>
    <property type="evidence" value="ECO:0007669"/>
    <property type="project" value="TreeGrafter"/>
</dbReference>
<keyword evidence="5" id="KW-0256">Endoplasmic reticulum</keyword>
<name>F1KX54_ASCSU</name>
<evidence type="ECO:0000256" key="4">
    <source>
        <dbReference type="ARBA" id="ARBA00023002"/>
    </source>
</evidence>
<evidence type="ECO:0000256" key="2">
    <source>
        <dbReference type="ARBA" id="ARBA00007661"/>
    </source>
</evidence>
<organism evidence="6">
    <name type="scientific">Ascaris suum</name>
    <name type="common">Pig roundworm</name>
    <name type="synonym">Ascaris lumbricoides</name>
    <dbReference type="NCBI Taxonomy" id="6253"/>
    <lineage>
        <taxon>Eukaryota</taxon>
        <taxon>Metazoa</taxon>
        <taxon>Ecdysozoa</taxon>
        <taxon>Nematoda</taxon>
        <taxon>Chromadorea</taxon>
        <taxon>Rhabditida</taxon>
        <taxon>Spirurina</taxon>
        <taxon>Ascaridomorpha</taxon>
        <taxon>Ascaridoidea</taxon>
        <taxon>Ascarididae</taxon>
        <taxon>Ascaris</taxon>
    </lineage>
</organism>
<accession>F1KX54</accession>
<dbReference type="UniPathway" id="UPA00058">
    <property type="reaction ID" value="UER00103"/>
</dbReference>
<dbReference type="InterPro" id="IPR002202">
    <property type="entry name" value="HMG_CoA_Rdtase"/>
</dbReference>
<dbReference type="PROSITE" id="PS00066">
    <property type="entry name" value="HMG_COA_REDUCTASE_1"/>
    <property type="match status" value="1"/>
</dbReference>
<dbReference type="Pfam" id="PF00368">
    <property type="entry name" value="HMG-CoA_red"/>
    <property type="match status" value="1"/>
</dbReference>
<dbReference type="PROSITE" id="PS00318">
    <property type="entry name" value="HMG_COA_REDUCTASE_2"/>
    <property type="match status" value="1"/>
</dbReference>
<dbReference type="GO" id="GO:0015936">
    <property type="term" value="P:coenzyme A metabolic process"/>
    <property type="evidence" value="ECO:0007669"/>
    <property type="project" value="InterPro"/>
</dbReference>
<evidence type="ECO:0000256" key="5">
    <source>
        <dbReference type="RuleBase" id="RU361219"/>
    </source>
</evidence>
<dbReference type="Gene3D" id="3.90.770.10">
    <property type="entry name" value="3-hydroxy-3-methylglutaryl-coenzyme A Reductase, Chain A, domain 2"/>
    <property type="match status" value="1"/>
</dbReference>
<dbReference type="InterPro" id="IPR004554">
    <property type="entry name" value="HMG_CoA_Rdtase_eu_arc"/>
</dbReference>
<keyword evidence="3 5" id="KW-0521">NADP</keyword>
<dbReference type="EMBL" id="JI167367">
    <property type="protein sequence ID" value="ADY42458.1"/>
    <property type="molecule type" value="mRNA"/>
</dbReference>
<dbReference type="SUPFAM" id="SSF56542">
    <property type="entry name" value="Substrate-binding domain of HMG-CoA reductase"/>
    <property type="match status" value="1"/>
</dbReference>
<dbReference type="InterPro" id="IPR023076">
    <property type="entry name" value="HMG_CoA_Rdtase_CS"/>
</dbReference>
<evidence type="ECO:0000313" key="6">
    <source>
        <dbReference type="EMBL" id="ADY42458.1"/>
    </source>
</evidence>
<dbReference type="Gene3D" id="1.10.3270.10">
    <property type="entry name" value="HMGR, N-terminal domain"/>
    <property type="match status" value="1"/>
</dbReference>
<dbReference type="PANTHER" id="PTHR10572">
    <property type="entry name" value="3-HYDROXY-3-METHYLGLUTARYL-COENZYME A REDUCTASE"/>
    <property type="match status" value="1"/>
</dbReference>
<dbReference type="AlphaFoldDB" id="F1KX54"/>
<dbReference type="EC" id="1.1.1.34" evidence="5"/>
<comment type="catalytic activity">
    <reaction evidence="5">
        <text>(R)-mevalonate + 2 NADP(+) + CoA = (3S)-3-hydroxy-3-methylglutaryl-CoA + 2 NADPH + 2 H(+)</text>
        <dbReference type="Rhea" id="RHEA:15989"/>
        <dbReference type="ChEBI" id="CHEBI:15378"/>
        <dbReference type="ChEBI" id="CHEBI:36464"/>
        <dbReference type="ChEBI" id="CHEBI:43074"/>
        <dbReference type="ChEBI" id="CHEBI:57287"/>
        <dbReference type="ChEBI" id="CHEBI:57783"/>
        <dbReference type="ChEBI" id="CHEBI:58349"/>
        <dbReference type="EC" id="1.1.1.34"/>
    </reaction>
</comment>
<comment type="subcellular location">
    <subcellularLocation>
        <location evidence="5">Endoplasmic reticulum membrane</location>
        <topology evidence="5">Multi-pass membrane protein</topology>
    </subcellularLocation>
</comment>